<dbReference type="eggNOG" id="COG3765">
    <property type="taxonomic scope" value="Bacteria"/>
</dbReference>
<keyword evidence="1" id="KW-0175">Coiled coil</keyword>
<dbReference type="PANTHER" id="PTHR32309">
    <property type="entry name" value="TYROSINE-PROTEIN KINASE"/>
    <property type="match status" value="1"/>
</dbReference>
<keyword evidence="5" id="KW-1185">Reference proteome</keyword>
<keyword evidence="3" id="KW-1133">Transmembrane helix</keyword>
<dbReference type="STRING" id="1379270.GEMMAAP_14020"/>
<reference evidence="4 5" key="1">
    <citation type="journal article" date="2014" name="Proc. Natl. Acad. Sci. U.S.A.">
        <title>Functional type 2 photosynthetic reaction centers found in the rare bacterial phylum Gemmatimonadetes.</title>
        <authorList>
            <person name="Zeng Y."/>
            <person name="Feng F."/>
            <person name="Medova H."/>
            <person name="Dean J."/>
            <person name="Koblizek M."/>
        </authorList>
    </citation>
    <scope>NUCLEOTIDE SEQUENCE [LARGE SCALE GENOMIC DNA]</scope>
    <source>
        <strain evidence="4 5">AP64</strain>
    </source>
</reference>
<organism evidence="4 5">
    <name type="scientific">Gemmatimonas phototrophica</name>
    <dbReference type="NCBI Taxonomy" id="1379270"/>
    <lineage>
        <taxon>Bacteria</taxon>
        <taxon>Pseudomonadati</taxon>
        <taxon>Gemmatimonadota</taxon>
        <taxon>Gemmatimonadia</taxon>
        <taxon>Gemmatimonadales</taxon>
        <taxon>Gemmatimonadaceae</taxon>
        <taxon>Gemmatimonas</taxon>
    </lineage>
</organism>
<evidence type="ECO:0000313" key="5">
    <source>
        <dbReference type="Proteomes" id="UP000076404"/>
    </source>
</evidence>
<proteinExistence type="predicted"/>
<sequence length="340" mass="37294">MNRSAASDKANPDVLAFWSFVSALRPYATRLLMAAALGATLGASWRLLRAPEWRAEASFIPVISGNANGLAGVAAQLGFNMPTADPMQSPAVYVETLRSRAFLQRLIAKAGGESALATSFHITEDDEGRRLESLLVALRDALDISADPKTNVIMLAVYTKDAALSLRLAQHALELAQTMNVERRQLRYAAERSFATSRRLAADTVLAAADVALRNFRLANRTFTNAPRLESEQRRLEREISQAQQVVQALRQFEEQSRLDEARDTPMFTLVQPPFGARIPEGRKTVLFGLLTAVLAAGAVGAFLLFRDLARVQLSLRPSPNTTSDSRPTPLEDREVHRAA</sequence>
<evidence type="ECO:0000256" key="1">
    <source>
        <dbReference type="SAM" id="Coils"/>
    </source>
</evidence>
<dbReference type="AlphaFoldDB" id="A0A143BKQ6"/>
<evidence type="ECO:0000256" key="3">
    <source>
        <dbReference type="SAM" id="Phobius"/>
    </source>
</evidence>
<dbReference type="Proteomes" id="UP000076404">
    <property type="component" value="Chromosome"/>
</dbReference>
<feature type="compositionally biased region" description="Basic and acidic residues" evidence="2">
    <location>
        <begin position="330"/>
        <end position="340"/>
    </location>
</feature>
<name>A0A143BKQ6_9BACT</name>
<dbReference type="RefSeq" id="WP_026848676.1">
    <property type="nucleotide sequence ID" value="NZ_CP011454.1"/>
</dbReference>
<dbReference type="PANTHER" id="PTHR32309:SF31">
    <property type="entry name" value="CAPSULAR EXOPOLYSACCHARIDE FAMILY"/>
    <property type="match status" value="1"/>
</dbReference>
<feature type="region of interest" description="Disordered" evidence="2">
    <location>
        <begin position="317"/>
        <end position="340"/>
    </location>
</feature>
<dbReference type="InterPro" id="IPR050445">
    <property type="entry name" value="Bact_polysacc_biosynth/exp"/>
</dbReference>
<dbReference type="KEGG" id="gph:GEMMAAP_14020"/>
<feature type="compositionally biased region" description="Polar residues" evidence="2">
    <location>
        <begin position="317"/>
        <end position="327"/>
    </location>
</feature>
<evidence type="ECO:0008006" key="6">
    <source>
        <dbReference type="Google" id="ProtNLM"/>
    </source>
</evidence>
<dbReference type="EMBL" id="CP011454">
    <property type="protein sequence ID" value="AMW05619.1"/>
    <property type="molecule type" value="Genomic_DNA"/>
</dbReference>
<feature type="coiled-coil region" evidence="1">
    <location>
        <begin position="226"/>
        <end position="256"/>
    </location>
</feature>
<evidence type="ECO:0000313" key="4">
    <source>
        <dbReference type="EMBL" id="AMW05619.1"/>
    </source>
</evidence>
<gene>
    <name evidence="4" type="ORF">GEMMAAP_14020</name>
</gene>
<accession>A0A143BKQ6</accession>
<feature type="transmembrane region" description="Helical" evidence="3">
    <location>
        <begin position="286"/>
        <end position="306"/>
    </location>
</feature>
<evidence type="ECO:0000256" key="2">
    <source>
        <dbReference type="SAM" id="MobiDB-lite"/>
    </source>
</evidence>
<reference evidence="4 5" key="2">
    <citation type="journal article" date="2016" name="Environ. Microbiol. Rep.">
        <title>Metagenomic evidence for the presence of phototrophic Gemmatimonadetes bacteria in diverse environments.</title>
        <authorList>
            <person name="Zeng Y."/>
            <person name="Baumbach J."/>
            <person name="Barbosa E.G."/>
            <person name="Azevedo V."/>
            <person name="Zhang C."/>
            <person name="Koblizek M."/>
        </authorList>
    </citation>
    <scope>NUCLEOTIDE SEQUENCE [LARGE SCALE GENOMIC DNA]</scope>
    <source>
        <strain evidence="4 5">AP64</strain>
    </source>
</reference>
<keyword evidence="3" id="KW-0472">Membrane</keyword>
<protein>
    <recommendedName>
        <fullName evidence="6">Polysaccharide chain length determinant N-terminal domain-containing protein</fullName>
    </recommendedName>
</protein>
<keyword evidence="3" id="KW-0812">Transmembrane</keyword>